<comment type="caution">
    <text evidence="2">The sequence shown here is derived from an EMBL/GenBank/DDBJ whole genome shotgun (WGS) entry which is preliminary data.</text>
</comment>
<dbReference type="Gene3D" id="2.60.120.620">
    <property type="entry name" value="q2cbj1_9rhob like domain"/>
    <property type="match status" value="1"/>
</dbReference>
<dbReference type="GO" id="GO:0031543">
    <property type="term" value="F:peptidyl-proline dioxygenase activity"/>
    <property type="evidence" value="ECO:0007669"/>
    <property type="project" value="TreeGrafter"/>
</dbReference>
<dbReference type="GO" id="GO:0005737">
    <property type="term" value="C:cytoplasm"/>
    <property type="evidence" value="ECO:0007669"/>
    <property type="project" value="TreeGrafter"/>
</dbReference>
<dbReference type="PANTHER" id="PTHR12117:SF0">
    <property type="entry name" value="PROLYL 3-HYDROXYLASE OGFOD1"/>
    <property type="match status" value="1"/>
</dbReference>
<accession>G5J766</accession>
<name>G5J766_CROWT</name>
<sequence length="280" mass="32696">MMTSPLTFCLNPEYLDDVATKYHEEYLQGNPFPHIVIDNFLPNNILEEILEEFPSPEQINWKKYDKAFEKKLGSASEIQMGEKTRFLLYQLNSSIFLNFIEKLTGVQQLIPDPFFDGAGLHQIQRGGFLKLHIDFNKHHKLPLDRRINLILYLNQDWKEEYGGALELWDQELQGCVKKIPPLFNRCVIFSTNDFTYHGHPEPLNCPEGITRKSIALFYYSNGRPPEEVNRNTHGSDFYTNSGELYRETNKKYQGRNLIKQFIPPIIVDIKNYISKKSTSQ</sequence>
<dbReference type="EMBL" id="AESD01000492">
    <property type="protein sequence ID" value="EHJ11979.1"/>
    <property type="molecule type" value="Genomic_DNA"/>
</dbReference>
<feature type="domain" description="Prolyl 4-hydroxylase alpha subunit Fe(2+) 2OG dioxygenase" evidence="1">
    <location>
        <begin position="120"/>
        <end position="219"/>
    </location>
</feature>
<dbReference type="GeneID" id="88766864"/>
<reference evidence="2 3" key="1">
    <citation type="journal article" date="2011" name="Front. Microbiol.">
        <title>Two Strains of Crocosphaera watsonii with Highly Conserved Genomes are Distinguished by Strain-Specific Features.</title>
        <authorList>
            <person name="Bench S.R."/>
            <person name="Ilikchyan I.N."/>
            <person name="Tripp H.J."/>
            <person name="Zehr J.P."/>
        </authorList>
    </citation>
    <scope>NUCLEOTIDE SEQUENCE [LARGE SCALE GENOMIC DNA]</scope>
    <source>
        <strain evidence="2 3">WH 0003</strain>
    </source>
</reference>
<dbReference type="InterPro" id="IPR051842">
    <property type="entry name" value="uS12_prolyl_hydroxylase"/>
</dbReference>
<dbReference type="PATRIC" id="fig|423471.3.peg.3107"/>
<dbReference type="InterPro" id="IPR044862">
    <property type="entry name" value="Pro_4_hyd_alph_FE2OG_OXY"/>
</dbReference>
<evidence type="ECO:0000313" key="2">
    <source>
        <dbReference type="EMBL" id="EHJ11979.1"/>
    </source>
</evidence>
<dbReference type="Pfam" id="PF13640">
    <property type="entry name" value="2OG-FeII_Oxy_3"/>
    <property type="match status" value="1"/>
</dbReference>
<dbReference type="PANTHER" id="PTHR12117">
    <property type="entry name" value="HISTONE ACETYLTRANSFERASE COMPLEX"/>
    <property type="match status" value="1"/>
</dbReference>
<proteinExistence type="predicted"/>
<organism evidence="2 3">
    <name type="scientific">Crocosphaera watsonii WH 0003</name>
    <dbReference type="NCBI Taxonomy" id="423471"/>
    <lineage>
        <taxon>Bacteria</taxon>
        <taxon>Bacillati</taxon>
        <taxon>Cyanobacteriota</taxon>
        <taxon>Cyanophyceae</taxon>
        <taxon>Oscillatoriophycideae</taxon>
        <taxon>Chroococcales</taxon>
        <taxon>Aphanothecaceae</taxon>
        <taxon>Crocosphaera</taxon>
    </lineage>
</organism>
<dbReference type="Proteomes" id="UP000003477">
    <property type="component" value="Unassembled WGS sequence"/>
</dbReference>
<dbReference type="AlphaFoldDB" id="G5J766"/>
<protein>
    <recommendedName>
        <fullName evidence="1">Prolyl 4-hydroxylase alpha subunit Fe(2+) 2OG dioxygenase domain-containing protein</fullName>
    </recommendedName>
</protein>
<evidence type="ECO:0000313" key="3">
    <source>
        <dbReference type="Proteomes" id="UP000003477"/>
    </source>
</evidence>
<gene>
    <name evidence="2" type="ORF">CWATWH0003_3307</name>
</gene>
<evidence type="ECO:0000259" key="1">
    <source>
        <dbReference type="Pfam" id="PF13640"/>
    </source>
</evidence>
<dbReference type="GO" id="GO:0006449">
    <property type="term" value="P:regulation of translational termination"/>
    <property type="evidence" value="ECO:0007669"/>
    <property type="project" value="TreeGrafter"/>
</dbReference>
<dbReference type="RefSeq" id="WP_007311384.1">
    <property type="nucleotide sequence ID" value="NZ_AESD01000492.1"/>
</dbReference>